<dbReference type="PANTHER" id="PTHR43591">
    <property type="entry name" value="METHYLTRANSFERASE"/>
    <property type="match status" value="1"/>
</dbReference>
<gene>
    <name evidence="5" type="primary">menG</name>
    <name evidence="6" type="ordered locus">Hipma_0337</name>
</gene>
<keyword evidence="4 5" id="KW-0949">S-adenosyl-L-methionine</keyword>
<dbReference type="RefSeq" id="WP_013681358.1">
    <property type="nucleotide sequence ID" value="NC_015318.1"/>
</dbReference>
<dbReference type="CDD" id="cd02440">
    <property type="entry name" value="AdoMet_MTases"/>
    <property type="match status" value="1"/>
</dbReference>
<comment type="catalytic activity">
    <reaction evidence="5">
        <text>a 2-demethylmenaquinol + S-adenosyl-L-methionine = a menaquinol + S-adenosyl-L-homocysteine + H(+)</text>
        <dbReference type="Rhea" id="RHEA:42640"/>
        <dbReference type="Rhea" id="RHEA-COMP:9539"/>
        <dbReference type="Rhea" id="RHEA-COMP:9563"/>
        <dbReference type="ChEBI" id="CHEBI:15378"/>
        <dbReference type="ChEBI" id="CHEBI:18151"/>
        <dbReference type="ChEBI" id="CHEBI:55437"/>
        <dbReference type="ChEBI" id="CHEBI:57856"/>
        <dbReference type="ChEBI" id="CHEBI:59789"/>
        <dbReference type="EC" id="2.1.1.163"/>
    </reaction>
</comment>
<evidence type="ECO:0000256" key="5">
    <source>
        <dbReference type="HAMAP-Rule" id="MF_01813"/>
    </source>
</evidence>
<evidence type="ECO:0000256" key="4">
    <source>
        <dbReference type="ARBA" id="ARBA00022691"/>
    </source>
</evidence>
<evidence type="ECO:0000256" key="2">
    <source>
        <dbReference type="ARBA" id="ARBA00022603"/>
    </source>
</evidence>
<dbReference type="HOGENOM" id="CLU_037990_0_0_7"/>
<reference evidence="6 7" key="1">
    <citation type="journal article" date="2011" name="Stand. Genomic Sci.">
        <title>Complete genome sequence of the thermophilic sulfur-reducer Hippea maritima type strain (MH(2)).</title>
        <authorList>
            <person name="Huntemann M."/>
            <person name="Lu M."/>
            <person name="Nolan M."/>
            <person name="Lapidus A."/>
            <person name="Lucas S."/>
            <person name="Hammon N."/>
            <person name="Deshpande S."/>
            <person name="Cheng J.F."/>
            <person name="Tapia R."/>
            <person name="Han C."/>
            <person name="Goodwin L."/>
            <person name="Pitluck S."/>
            <person name="Liolios K."/>
            <person name="Pagani I."/>
            <person name="Ivanova N."/>
            <person name="Ovchinikova G."/>
            <person name="Pati A."/>
            <person name="Chen A."/>
            <person name="Palaniappan K."/>
            <person name="Land M."/>
            <person name="Hauser L."/>
            <person name="Jeffries C.D."/>
            <person name="Detter J.C."/>
            <person name="Brambilla E.M."/>
            <person name="Rohde M."/>
            <person name="Spring S."/>
            <person name="Goker M."/>
            <person name="Woyke T."/>
            <person name="Bristow J."/>
            <person name="Eisen J.A."/>
            <person name="Markowitz V."/>
            <person name="Hugenholtz P."/>
            <person name="Kyrpides N.C."/>
            <person name="Klenk H.P."/>
            <person name="Mavromatis K."/>
        </authorList>
    </citation>
    <scope>NUCLEOTIDE SEQUENCE [LARGE SCALE GENOMIC DNA]</scope>
    <source>
        <strain evidence="7">ATCC 700847 / DSM 10411 / MH2</strain>
    </source>
</reference>
<comment type="function">
    <text evidence="5">Methyltransferase required for the conversion of demethylmenaquinol (DMKH2) to menaquinol (MKH2).</text>
</comment>
<dbReference type="AlphaFoldDB" id="F2LTI9"/>
<accession>F2LTI9</accession>
<dbReference type="Pfam" id="PF01209">
    <property type="entry name" value="Ubie_methyltran"/>
    <property type="match status" value="1"/>
</dbReference>
<dbReference type="KEGG" id="hmr:Hipma_0337"/>
<keyword evidence="2 5" id="KW-0489">Methyltransferase</keyword>
<dbReference type="Gene3D" id="3.40.50.150">
    <property type="entry name" value="Vaccinia Virus protein VP39"/>
    <property type="match status" value="1"/>
</dbReference>
<dbReference type="STRING" id="760142.Hipma_0337"/>
<evidence type="ECO:0000256" key="3">
    <source>
        <dbReference type="ARBA" id="ARBA00022679"/>
    </source>
</evidence>
<dbReference type="OrthoDB" id="9808140at2"/>
<reference evidence="7" key="2">
    <citation type="submission" date="2011-03" db="EMBL/GenBank/DDBJ databases">
        <title>The complete genome of Hippea maritima DSM 10411.</title>
        <authorList>
            <consortium name="US DOE Joint Genome Institute (JGI-PGF)"/>
            <person name="Lucas S."/>
            <person name="Copeland A."/>
            <person name="Lapidus A."/>
            <person name="Bruce D."/>
            <person name="Goodwin L."/>
            <person name="Pitluck S."/>
            <person name="Peters L."/>
            <person name="Kyrpides N."/>
            <person name="Mavromatis K."/>
            <person name="Pagani I."/>
            <person name="Ivanova N."/>
            <person name="Mikhailova N."/>
            <person name="Lu M."/>
            <person name="Detter J.C."/>
            <person name="Tapia R."/>
            <person name="Han C."/>
            <person name="Land M."/>
            <person name="Hauser L."/>
            <person name="Markowitz V."/>
            <person name="Cheng J.-F."/>
            <person name="Hugenholtz P."/>
            <person name="Woyke T."/>
            <person name="Wu D."/>
            <person name="Spring S."/>
            <person name="Schroeder M."/>
            <person name="Brambilla E."/>
            <person name="Klenk H.-P."/>
            <person name="Eisen J.A."/>
        </authorList>
    </citation>
    <scope>NUCLEOTIDE SEQUENCE [LARGE SCALE GENOMIC DNA]</scope>
    <source>
        <strain evidence="7">ATCC 700847 / DSM 10411 / MH2</strain>
    </source>
</reference>
<dbReference type="EC" id="2.1.1.163" evidence="5"/>
<dbReference type="GO" id="GO:0008425">
    <property type="term" value="F:2-methoxy-6-polyprenyl-1,4-benzoquinol methyltransferase activity"/>
    <property type="evidence" value="ECO:0007669"/>
    <property type="project" value="TreeGrafter"/>
</dbReference>
<dbReference type="InterPro" id="IPR004033">
    <property type="entry name" value="UbiE/COQ5_MeTrFase"/>
</dbReference>
<comment type="similarity">
    <text evidence="5">Belongs to the class I-like SAM-binding methyltransferase superfamily. MenG/UbiE family.</text>
</comment>
<dbReference type="InterPro" id="IPR023576">
    <property type="entry name" value="UbiE/COQ5_MeTrFase_CS"/>
</dbReference>
<dbReference type="PROSITE" id="PS51608">
    <property type="entry name" value="SAM_MT_UBIE"/>
    <property type="match status" value="1"/>
</dbReference>
<keyword evidence="3 5" id="KW-0808">Transferase</keyword>
<dbReference type="NCBIfam" id="NF001244">
    <property type="entry name" value="PRK00216.1-5"/>
    <property type="match status" value="1"/>
</dbReference>
<keyword evidence="7" id="KW-1185">Reference proteome</keyword>
<dbReference type="SUPFAM" id="SSF53335">
    <property type="entry name" value="S-adenosyl-L-methionine-dependent methyltransferases"/>
    <property type="match status" value="1"/>
</dbReference>
<dbReference type="NCBIfam" id="TIGR01934">
    <property type="entry name" value="MenG_MenH_UbiE"/>
    <property type="match status" value="1"/>
</dbReference>
<protein>
    <recommendedName>
        <fullName evidence="5">Demethylmenaquinone methyltransferase</fullName>
        <ecNumber evidence="5">2.1.1.163</ecNumber>
    </recommendedName>
</protein>
<proteinExistence type="inferred from homology"/>
<dbReference type="InterPro" id="IPR029063">
    <property type="entry name" value="SAM-dependent_MTases_sf"/>
</dbReference>
<evidence type="ECO:0000313" key="7">
    <source>
        <dbReference type="Proteomes" id="UP000008139"/>
    </source>
</evidence>
<dbReference type="GO" id="GO:0032259">
    <property type="term" value="P:methylation"/>
    <property type="evidence" value="ECO:0007669"/>
    <property type="project" value="UniProtKB-KW"/>
</dbReference>
<feature type="binding site" evidence="5">
    <location>
        <position position="75"/>
    </location>
    <ligand>
        <name>S-adenosyl-L-methionine</name>
        <dbReference type="ChEBI" id="CHEBI:59789"/>
    </ligand>
</feature>
<keyword evidence="6" id="KW-0830">Ubiquinone</keyword>
<dbReference type="InParanoid" id="F2LTI9"/>
<keyword evidence="1 5" id="KW-0474">Menaquinone biosynthesis</keyword>
<comment type="pathway">
    <text evidence="5">Quinol/quinone metabolism; menaquinone biosynthesis; menaquinol from 1,4-dihydroxy-2-naphthoate: step 2/2.</text>
</comment>
<organism evidence="6 7">
    <name type="scientific">Hippea maritima (strain ATCC 700847 / DSM 10411 / MH2)</name>
    <dbReference type="NCBI Taxonomy" id="760142"/>
    <lineage>
        <taxon>Bacteria</taxon>
        <taxon>Pseudomonadati</taxon>
        <taxon>Campylobacterota</taxon>
        <taxon>Desulfurellia</taxon>
        <taxon>Desulfurellales</taxon>
        <taxon>Hippeaceae</taxon>
        <taxon>Hippea</taxon>
    </lineage>
</organism>
<evidence type="ECO:0000256" key="1">
    <source>
        <dbReference type="ARBA" id="ARBA00022428"/>
    </source>
</evidence>
<dbReference type="UniPathway" id="UPA00079">
    <property type="reaction ID" value="UER00169"/>
</dbReference>
<dbReference type="FunCoup" id="F2LTI9">
    <property type="interactions" value="355"/>
</dbReference>
<dbReference type="PROSITE" id="PS01183">
    <property type="entry name" value="UBIE_1"/>
    <property type="match status" value="1"/>
</dbReference>
<comment type="caution">
    <text evidence="5">Lacks conserved residue(s) required for the propagation of feature annotation.</text>
</comment>
<dbReference type="eggNOG" id="COG2226">
    <property type="taxonomic scope" value="Bacteria"/>
</dbReference>
<name>F2LTI9_HIPMA</name>
<dbReference type="GO" id="GO:0043770">
    <property type="term" value="F:demethylmenaquinone methyltransferase activity"/>
    <property type="evidence" value="ECO:0007669"/>
    <property type="project" value="UniProtKB-UniRule"/>
</dbReference>
<evidence type="ECO:0000313" key="6">
    <source>
        <dbReference type="EMBL" id="AEA33314.1"/>
    </source>
</evidence>
<dbReference type="HAMAP" id="MF_01813">
    <property type="entry name" value="MenG_UbiE_methyltr"/>
    <property type="match status" value="1"/>
</dbReference>
<sequence length="227" mass="25595">MLSAKNKEIASMFSSIAPTYDLLNHLLSFNIDKMWRKRAVSLLEGNLFLDVATGTGDVAIQITKDKKDSSVIGVDLSLEMLKVGKKKVKNRNIELVCAPAEYLPFKDNTFDGAIIAFGIRNVVDRVTALYEFKRVLKKGGRLVVLEFNTPVNKFFGRLYEFYSFTVMPLLGKIISGNVHAYTYLPNSIRRFPDVEFLKGMMERVGFVDVNYFALTFGVSFIHTGVKP</sequence>
<dbReference type="UniPathway" id="UPA00232"/>
<dbReference type="Proteomes" id="UP000008139">
    <property type="component" value="Chromosome"/>
</dbReference>
<feature type="binding site" evidence="5">
    <location>
        <position position="55"/>
    </location>
    <ligand>
        <name>S-adenosyl-L-methionine</name>
        <dbReference type="ChEBI" id="CHEBI:59789"/>
    </ligand>
</feature>
<dbReference type="PANTHER" id="PTHR43591:SF24">
    <property type="entry name" value="2-METHOXY-6-POLYPRENYL-1,4-BENZOQUINOL METHYLASE, MITOCHONDRIAL"/>
    <property type="match status" value="1"/>
</dbReference>
<dbReference type="GO" id="GO:0009234">
    <property type="term" value="P:menaquinone biosynthetic process"/>
    <property type="evidence" value="ECO:0007669"/>
    <property type="project" value="UniProtKB-UniRule"/>
</dbReference>
<dbReference type="EMBL" id="CP002606">
    <property type="protein sequence ID" value="AEA33314.1"/>
    <property type="molecule type" value="Genomic_DNA"/>
</dbReference>